<feature type="compositionally biased region" description="Polar residues" evidence="1">
    <location>
        <begin position="324"/>
        <end position="351"/>
    </location>
</feature>
<keyword evidence="3" id="KW-1185">Reference proteome</keyword>
<protein>
    <submittedName>
        <fullName evidence="2">Uncharacterized protein</fullName>
    </submittedName>
</protein>
<dbReference type="AlphaFoldDB" id="A0A0D0D474"/>
<dbReference type="OrthoDB" id="3263163at2759"/>
<evidence type="ECO:0000313" key="2">
    <source>
        <dbReference type="EMBL" id="KIK64138.1"/>
    </source>
</evidence>
<evidence type="ECO:0000256" key="1">
    <source>
        <dbReference type="SAM" id="MobiDB-lite"/>
    </source>
</evidence>
<feature type="compositionally biased region" description="Pro residues" evidence="1">
    <location>
        <begin position="156"/>
        <end position="166"/>
    </location>
</feature>
<feature type="compositionally biased region" description="Low complexity" evidence="1">
    <location>
        <begin position="457"/>
        <end position="479"/>
    </location>
</feature>
<feature type="region of interest" description="Disordered" evidence="1">
    <location>
        <begin position="1"/>
        <end position="115"/>
    </location>
</feature>
<feature type="compositionally biased region" description="Low complexity" evidence="1">
    <location>
        <begin position="361"/>
        <end position="373"/>
    </location>
</feature>
<sequence length="485" mass="50384">MSAPIERDLPPVSNQSMHANTSAPPPDDEFPNLVTQLQQMHGLTKKKVYGTKPKRRPFVSAEVFREHPRKSSSLSPVSPSDTNHGGRVTSPSVLDRAGRVYHQGGSVLQQPSAAAVPRALMDISGTSSLASASNMSPEANAATPGSSYHSPTSAIPIPPAPNPPSPILNHAPPFWDPSVPLPSRATVTYQQPPPSIPISSALNLHPGGSRLHQAYPTGPNPSAGIKLPETAGIPALTTSSRRDGGVVPPLFGSANALDNRRLSGYPGKNENQASPPPPMNVTVSASSNAANLNYSIPPAPHRRSVSGPVFRGGESSGLSLSSSAHSEQGRSSLAGPSSTMTMTVSPDQQQPSRRRFTHAPSLSEGSSSSSYPPTQNPYPVVPPLPPPASTPWHNNSDNNAFVDSPISSYTSSPTSPLTTTTSTTTAPMTTLSPYGMTMTLTTGGHVQPASSHYEYDSSASVPAAASSYPSSPISSSTSSLTGWAG</sequence>
<reference evidence="2 3" key="1">
    <citation type="submission" date="2014-04" db="EMBL/GenBank/DDBJ databases">
        <title>Evolutionary Origins and Diversification of the Mycorrhizal Mutualists.</title>
        <authorList>
            <consortium name="DOE Joint Genome Institute"/>
            <consortium name="Mycorrhizal Genomics Consortium"/>
            <person name="Kohler A."/>
            <person name="Kuo A."/>
            <person name="Nagy L.G."/>
            <person name="Floudas D."/>
            <person name="Copeland A."/>
            <person name="Barry K.W."/>
            <person name="Cichocki N."/>
            <person name="Veneault-Fourrey C."/>
            <person name="LaButti K."/>
            <person name="Lindquist E.A."/>
            <person name="Lipzen A."/>
            <person name="Lundell T."/>
            <person name="Morin E."/>
            <person name="Murat C."/>
            <person name="Riley R."/>
            <person name="Ohm R."/>
            <person name="Sun H."/>
            <person name="Tunlid A."/>
            <person name="Henrissat B."/>
            <person name="Grigoriev I.V."/>
            <person name="Hibbett D.S."/>
            <person name="Martin F."/>
        </authorList>
    </citation>
    <scope>NUCLEOTIDE SEQUENCE [LARGE SCALE GENOMIC DNA]</scope>
    <source>
        <strain evidence="2 3">FD-317 M1</strain>
    </source>
</reference>
<organism evidence="2 3">
    <name type="scientific">Collybiopsis luxurians FD-317 M1</name>
    <dbReference type="NCBI Taxonomy" id="944289"/>
    <lineage>
        <taxon>Eukaryota</taxon>
        <taxon>Fungi</taxon>
        <taxon>Dikarya</taxon>
        <taxon>Basidiomycota</taxon>
        <taxon>Agaricomycotina</taxon>
        <taxon>Agaricomycetes</taxon>
        <taxon>Agaricomycetidae</taxon>
        <taxon>Agaricales</taxon>
        <taxon>Marasmiineae</taxon>
        <taxon>Omphalotaceae</taxon>
        <taxon>Collybiopsis</taxon>
        <taxon>Collybiopsis luxurians</taxon>
    </lineage>
</organism>
<feature type="compositionally biased region" description="Low complexity" evidence="1">
    <location>
        <begin position="284"/>
        <end position="293"/>
    </location>
</feature>
<dbReference type="Proteomes" id="UP000053593">
    <property type="component" value="Unassembled WGS sequence"/>
</dbReference>
<proteinExistence type="predicted"/>
<feature type="region of interest" description="Disordered" evidence="1">
    <location>
        <begin position="128"/>
        <end position="429"/>
    </location>
</feature>
<evidence type="ECO:0000313" key="3">
    <source>
        <dbReference type="Proteomes" id="UP000053593"/>
    </source>
</evidence>
<dbReference type="HOGENOM" id="CLU_562657_0_0_1"/>
<accession>A0A0D0D474</accession>
<feature type="region of interest" description="Disordered" evidence="1">
    <location>
        <begin position="442"/>
        <end position="485"/>
    </location>
</feature>
<name>A0A0D0D474_9AGAR</name>
<feature type="compositionally biased region" description="Basic residues" evidence="1">
    <location>
        <begin position="43"/>
        <end position="57"/>
    </location>
</feature>
<feature type="compositionally biased region" description="Low complexity" evidence="1">
    <location>
        <begin position="71"/>
        <end position="80"/>
    </location>
</feature>
<feature type="compositionally biased region" description="Pro residues" evidence="1">
    <location>
        <begin position="374"/>
        <end position="389"/>
    </location>
</feature>
<dbReference type="EMBL" id="KN834762">
    <property type="protein sequence ID" value="KIK64138.1"/>
    <property type="molecule type" value="Genomic_DNA"/>
</dbReference>
<feature type="compositionally biased region" description="Polar residues" evidence="1">
    <location>
        <begin position="128"/>
        <end position="149"/>
    </location>
</feature>
<feature type="compositionally biased region" description="Low complexity" evidence="1">
    <location>
        <begin position="404"/>
        <end position="429"/>
    </location>
</feature>
<feature type="compositionally biased region" description="Polar residues" evidence="1">
    <location>
        <begin position="392"/>
        <end position="401"/>
    </location>
</feature>
<feature type="compositionally biased region" description="Low complexity" evidence="1">
    <location>
        <begin position="312"/>
        <end position="323"/>
    </location>
</feature>
<feature type="compositionally biased region" description="Polar residues" evidence="1">
    <location>
        <begin position="12"/>
        <end position="22"/>
    </location>
</feature>
<gene>
    <name evidence="2" type="ORF">GYMLUDRAFT_433584</name>
</gene>